<dbReference type="PANTHER" id="PTHR34610:SF3">
    <property type="entry name" value="SSL7007 PROTEIN"/>
    <property type="match status" value="1"/>
</dbReference>
<proteinExistence type="predicted"/>
<dbReference type="AlphaFoldDB" id="A0A3E0KX15"/>
<evidence type="ECO:0000313" key="3">
    <source>
        <dbReference type="Proteomes" id="UP000256873"/>
    </source>
</evidence>
<dbReference type="InterPro" id="IPR029060">
    <property type="entry name" value="PIN-like_dom_sf"/>
</dbReference>
<sequence>MDNKPPIKVIIDTNLWISFLIGKQLAKTLVPTFSPQLLNEINLVTKRPKLQKHFPQSKVQELLELVNIIGLCIETKSKINICRDAKDNYLLALAKDSQADFLITGDQHLLILQQFGITKIVTYQQFLVICRLGLRNETQLNYLKVLGFTIV</sequence>
<dbReference type="EMBL" id="QQWC01000006">
    <property type="protein sequence ID" value="REJ39819.1"/>
    <property type="molecule type" value="Genomic_DNA"/>
</dbReference>
<gene>
    <name evidence="2" type="ORF">DWQ54_21090</name>
</gene>
<dbReference type="InterPro" id="IPR002850">
    <property type="entry name" value="PIN_toxin-like"/>
</dbReference>
<dbReference type="InterPro" id="IPR002716">
    <property type="entry name" value="PIN_dom"/>
</dbReference>
<dbReference type="Proteomes" id="UP000256873">
    <property type="component" value="Unassembled WGS sequence"/>
</dbReference>
<organism evidence="2 3">
    <name type="scientific">Microcystis flos-aquae TF09</name>
    <dbReference type="NCBI Taxonomy" id="2060473"/>
    <lineage>
        <taxon>Bacteria</taxon>
        <taxon>Bacillati</taxon>
        <taxon>Cyanobacteriota</taxon>
        <taxon>Cyanophyceae</taxon>
        <taxon>Oscillatoriophycideae</taxon>
        <taxon>Chroococcales</taxon>
        <taxon>Microcystaceae</taxon>
        <taxon>Microcystis</taxon>
    </lineage>
</organism>
<dbReference type="PANTHER" id="PTHR34610">
    <property type="entry name" value="SSL7007 PROTEIN"/>
    <property type="match status" value="1"/>
</dbReference>
<reference evidence="2 3" key="1">
    <citation type="submission" date="2017-10" db="EMBL/GenBank/DDBJ databases">
        <title>A large-scale comparative metagenomic study reveals the eutrophication-driven functional interactions in six Microcystis-epibionts communities.</title>
        <authorList>
            <person name="Li Q."/>
            <person name="Lin F."/>
        </authorList>
    </citation>
    <scope>NUCLEOTIDE SEQUENCE [LARGE SCALE GENOMIC DNA]</scope>
    <source>
        <strain evidence="2">TF09</strain>
    </source>
</reference>
<comment type="caution">
    <text evidence="2">The sequence shown here is derived from an EMBL/GenBank/DDBJ whole genome shotgun (WGS) entry which is preliminary data.</text>
</comment>
<evidence type="ECO:0000313" key="2">
    <source>
        <dbReference type="EMBL" id="REJ39819.1"/>
    </source>
</evidence>
<evidence type="ECO:0000259" key="1">
    <source>
        <dbReference type="Pfam" id="PF13470"/>
    </source>
</evidence>
<name>A0A3E0KX15_9CHRO</name>
<accession>A0A3E0KX15</accession>
<dbReference type="SUPFAM" id="SSF88723">
    <property type="entry name" value="PIN domain-like"/>
    <property type="match status" value="1"/>
</dbReference>
<dbReference type="Pfam" id="PF13470">
    <property type="entry name" value="PIN_3"/>
    <property type="match status" value="1"/>
</dbReference>
<protein>
    <submittedName>
        <fullName evidence="2">Putative toxin-antitoxin system toxin component, PIN family</fullName>
    </submittedName>
</protein>
<dbReference type="NCBIfam" id="TIGR00305">
    <property type="entry name" value="putative toxin-antitoxin system toxin component, PIN family"/>
    <property type="match status" value="1"/>
</dbReference>
<feature type="domain" description="PIN" evidence="1">
    <location>
        <begin position="8"/>
        <end position="108"/>
    </location>
</feature>